<comment type="subcellular location">
    <subcellularLocation>
        <location evidence="1 11">Bacterial flagellum basal body</location>
    </subcellularLocation>
    <subcellularLocation>
        <location evidence="2 11">Cell inner membrane</location>
        <topology evidence="2 11">Peripheral membrane protein</topology>
        <orientation evidence="2 11">Cytoplasmic side</orientation>
    </subcellularLocation>
</comment>
<keyword evidence="15" id="KW-0282">Flagellum</keyword>
<gene>
    <name evidence="15" type="primary">fliG</name>
    <name evidence="15" type="ORF">EVB03_05545</name>
</gene>
<evidence type="ECO:0000313" key="16">
    <source>
        <dbReference type="Proteomes" id="UP000315889"/>
    </source>
</evidence>
<dbReference type="NCBIfam" id="TIGR00207">
    <property type="entry name" value="fliG"/>
    <property type="match status" value="1"/>
</dbReference>
<dbReference type="GO" id="GO:0006935">
    <property type="term" value="P:chemotaxis"/>
    <property type="evidence" value="ECO:0007669"/>
    <property type="project" value="UniProtKB-KW"/>
</dbReference>
<reference evidence="15 16" key="1">
    <citation type="submission" date="2019-02" db="EMBL/GenBank/DDBJ databases">
        <title>Prokaryotic population dynamics and viral predation in marine succession experiment using metagenomics: the confinement effect.</title>
        <authorList>
            <person name="Haro-Moreno J.M."/>
            <person name="Rodriguez-Valera F."/>
            <person name="Lopez-Perez M."/>
        </authorList>
    </citation>
    <scope>NUCLEOTIDE SEQUENCE [LARGE SCALE GENOMIC DNA]</scope>
    <source>
        <strain evidence="15">MED-G170</strain>
    </source>
</reference>
<evidence type="ECO:0000256" key="5">
    <source>
        <dbReference type="ARBA" id="ARBA00022475"/>
    </source>
</evidence>
<evidence type="ECO:0000256" key="7">
    <source>
        <dbReference type="ARBA" id="ARBA00022779"/>
    </source>
</evidence>
<dbReference type="PIRSF" id="PIRSF003161">
    <property type="entry name" value="FliG"/>
    <property type="match status" value="1"/>
</dbReference>
<dbReference type="InterPro" id="IPR028263">
    <property type="entry name" value="FliG_N"/>
</dbReference>
<evidence type="ECO:0000256" key="10">
    <source>
        <dbReference type="ARBA" id="ARBA00025598"/>
    </source>
</evidence>
<evidence type="ECO:0000256" key="11">
    <source>
        <dbReference type="PIRNR" id="PIRNR003161"/>
    </source>
</evidence>
<keyword evidence="8 11" id="KW-0472">Membrane</keyword>
<keyword evidence="9 11" id="KW-0975">Bacterial flagellum</keyword>
<comment type="similarity">
    <text evidence="3 11">Belongs to the FliG family.</text>
</comment>
<dbReference type="InterPro" id="IPR000090">
    <property type="entry name" value="Flg_Motor_Flig"/>
</dbReference>
<dbReference type="InterPro" id="IPR011002">
    <property type="entry name" value="FliG_a-hlx"/>
</dbReference>
<keyword evidence="5 11" id="KW-1003">Cell membrane</keyword>
<keyword evidence="11" id="KW-0997">Cell inner membrane</keyword>
<dbReference type="Proteomes" id="UP000315889">
    <property type="component" value="Unassembled WGS sequence"/>
</dbReference>
<comment type="caution">
    <text evidence="15">The sequence shown here is derived from an EMBL/GenBank/DDBJ whole genome shotgun (WGS) entry which is preliminary data.</text>
</comment>
<keyword evidence="7 11" id="KW-0283">Flagellar rotation</keyword>
<evidence type="ECO:0000259" key="13">
    <source>
        <dbReference type="Pfam" id="PF14841"/>
    </source>
</evidence>
<dbReference type="InterPro" id="IPR032779">
    <property type="entry name" value="FliG_M"/>
</dbReference>
<dbReference type="PANTHER" id="PTHR30534:SF0">
    <property type="entry name" value="FLAGELLAR MOTOR SWITCH PROTEIN FLIG"/>
    <property type="match status" value="1"/>
</dbReference>
<evidence type="ECO:0000256" key="4">
    <source>
        <dbReference type="ARBA" id="ARBA00021870"/>
    </source>
</evidence>
<dbReference type="AlphaFoldDB" id="A0A520MFQ6"/>
<keyword evidence="6 11" id="KW-0145">Chemotaxis</keyword>
<organism evidence="15 16">
    <name type="scientific">SAR92 clade bacterium</name>
    <dbReference type="NCBI Taxonomy" id="2315479"/>
    <lineage>
        <taxon>Bacteria</taxon>
        <taxon>Pseudomonadati</taxon>
        <taxon>Pseudomonadota</taxon>
        <taxon>Gammaproteobacteria</taxon>
        <taxon>Cellvibrionales</taxon>
        <taxon>Porticoccaceae</taxon>
        <taxon>SAR92 clade</taxon>
    </lineage>
</organism>
<feature type="domain" description="Flagellar motor switch protein FliG middle" evidence="13">
    <location>
        <begin position="136"/>
        <end position="209"/>
    </location>
</feature>
<dbReference type="GO" id="GO:0009425">
    <property type="term" value="C:bacterial-type flagellum basal body"/>
    <property type="evidence" value="ECO:0007669"/>
    <property type="project" value="UniProtKB-SubCell"/>
</dbReference>
<dbReference type="GO" id="GO:0003774">
    <property type="term" value="F:cytoskeletal motor activity"/>
    <property type="evidence" value="ECO:0007669"/>
    <property type="project" value="InterPro"/>
</dbReference>
<proteinExistence type="inferred from homology"/>
<evidence type="ECO:0000259" key="14">
    <source>
        <dbReference type="Pfam" id="PF14842"/>
    </source>
</evidence>
<evidence type="ECO:0000256" key="9">
    <source>
        <dbReference type="ARBA" id="ARBA00023143"/>
    </source>
</evidence>
<keyword evidence="15" id="KW-0966">Cell projection</keyword>
<comment type="function">
    <text evidence="10 11">FliG is one of three proteins (FliG, FliN, FliM) that forms the rotor-mounted switch complex (C ring), located at the base of the basal body. This complex interacts with the CheY and CheZ chemotaxis proteins, in addition to contacting components of the motor that determine the direction of flagellar rotation.</text>
</comment>
<evidence type="ECO:0000256" key="3">
    <source>
        <dbReference type="ARBA" id="ARBA00010299"/>
    </source>
</evidence>
<protein>
    <recommendedName>
        <fullName evidence="4 11">Flagellar motor switch protein FliG</fullName>
    </recommendedName>
</protein>
<name>A0A520MFQ6_9GAMM</name>
<dbReference type="Pfam" id="PF01706">
    <property type="entry name" value="FliG_C"/>
    <property type="match status" value="1"/>
</dbReference>
<accession>A0A520MFQ6</accession>
<evidence type="ECO:0000256" key="8">
    <source>
        <dbReference type="ARBA" id="ARBA00023136"/>
    </source>
</evidence>
<keyword evidence="15" id="KW-0969">Cilium</keyword>
<sequence>MAKKQQDAIEIDPQQEEIEQQYKTMTGSQRAAVIMLLLGEQHAANIIKFLEPKEVSVVGASMVDVSDLSQGLVNKVLDDFIEILGLQTNLGLGTADYVQNVIKQALGDEKAATVLGKIMPPSSSKGLEILHWMDARSIAEIISDEHPQISAIILSVLEADVAAQVLGFLPEQQRSEIVQRVATLEAIQPAAMRELEGLLTQQFSNTSAQSANFGGVETAATIMNFASAEVVSEVMDTMALKDENLATQIQDKMLTFDNLAEVDNKGIQKLLAATGNEVLMAAIRGADEATKENFLSNMSERARLLFLDDLEAKGPIRISEVEAAQKNIMRIARKLADDGEIVLVGKGDDFV</sequence>
<dbReference type="GO" id="GO:0005886">
    <property type="term" value="C:plasma membrane"/>
    <property type="evidence" value="ECO:0007669"/>
    <property type="project" value="UniProtKB-SubCell"/>
</dbReference>
<dbReference type="GO" id="GO:0071973">
    <property type="term" value="P:bacterial-type flagellum-dependent cell motility"/>
    <property type="evidence" value="ECO:0007669"/>
    <property type="project" value="InterPro"/>
</dbReference>
<feature type="domain" description="Flagellar motor switch protein FliG C-terminal" evidence="12">
    <location>
        <begin position="238"/>
        <end position="343"/>
    </location>
</feature>
<evidence type="ECO:0000256" key="6">
    <source>
        <dbReference type="ARBA" id="ARBA00022500"/>
    </source>
</evidence>
<dbReference type="Gene3D" id="1.10.220.30">
    <property type="match status" value="3"/>
</dbReference>
<dbReference type="PANTHER" id="PTHR30534">
    <property type="entry name" value="FLAGELLAR MOTOR SWITCH PROTEIN FLIG"/>
    <property type="match status" value="1"/>
</dbReference>
<dbReference type="Pfam" id="PF14841">
    <property type="entry name" value="FliG_M"/>
    <property type="match status" value="1"/>
</dbReference>
<evidence type="ECO:0000256" key="2">
    <source>
        <dbReference type="ARBA" id="ARBA00004515"/>
    </source>
</evidence>
<dbReference type="InterPro" id="IPR023087">
    <property type="entry name" value="Flg_Motor_Flig_C"/>
</dbReference>
<dbReference type="SUPFAM" id="SSF48029">
    <property type="entry name" value="FliG"/>
    <property type="match status" value="2"/>
</dbReference>
<dbReference type="PRINTS" id="PR00954">
    <property type="entry name" value="FLGMOTORFLIG"/>
</dbReference>
<dbReference type="EMBL" id="SHBP01000006">
    <property type="protein sequence ID" value="RZO20062.1"/>
    <property type="molecule type" value="Genomic_DNA"/>
</dbReference>
<evidence type="ECO:0000313" key="15">
    <source>
        <dbReference type="EMBL" id="RZO20062.1"/>
    </source>
</evidence>
<evidence type="ECO:0000259" key="12">
    <source>
        <dbReference type="Pfam" id="PF01706"/>
    </source>
</evidence>
<feature type="domain" description="Flagellar motor switch protein FliG N-terminal" evidence="14">
    <location>
        <begin position="25"/>
        <end position="125"/>
    </location>
</feature>
<evidence type="ECO:0000256" key="1">
    <source>
        <dbReference type="ARBA" id="ARBA00004117"/>
    </source>
</evidence>
<dbReference type="Pfam" id="PF14842">
    <property type="entry name" value="FliG_N"/>
    <property type="match status" value="1"/>
</dbReference>